<sequence>MASVGGKVELRGRVGDSKGFVVEPPFEDPEEAPEVVDADDEVGVAYTLAEPSLPPAPYVADADSENDDDHTLDDASVEVEMLELDVELDVELENGLDDALSLVESELVPEDGSVVPKEDNDDDNDDWNNVALATHVG</sequence>
<evidence type="ECO:0000256" key="1">
    <source>
        <dbReference type="SAM" id="MobiDB-lite"/>
    </source>
</evidence>
<dbReference type="EMBL" id="LKEA01000005">
    <property type="protein sequence ID" value="ROW08937.1"/>
    <property type="molecule type" value="Genomic_DNA"/>
</dbReference>
<accession>A0A423WZM5</accession>
<reference evidence="2 3" key="1">
    <citation type="submission" date="2015-09" db="EMBL/GenBank/DDBJ databases">
        <title>Host preference determinants of Valsa canker pathogens revealed by comparative genomics.</title>
        <authorList>
            <person name="Yin Z."/>
            <person name="Huang L."/>
        </authorList>
    </citation>
    <scope>NUCLEOTIDE SEQUENCE [LARGE SCALE GENOMIC DNA]</scope>
    <source>
        <strain evidence="2 3">03-1</strain>
    </source>
</reference>
<gene>
    <name evidence="2" type="ORF">VMCG_02942</name>
</gene>
<organism evidence="2 3">
    <name type="scientific">Cytospora schulzeri</name>
    <dbReference type="NCBI Taxonomy" id="448051"/>
    <lineage>
        <taxon>Eukaryota</taxon>
        <taxon>Fungi</taxon>
        <taxon>Dikarya</taxon>
        <taxon>Ascomycota</taxon>
        <taxon>Pezizomycotina</taxon>
        <taxon>Sordariomycetes</taxon>
        <taxon>Sordariomycetidae</taxon>
        <taxon>Diaporthales</taxon>
        <taxon>Cytosporaceae</taxon>
        <taxon>Cytospora</taxon>
    </lineage>
</organism>
<protein>
    <submittedName>
        <fullName evidence="2">Uncharacterized protein</fullName>
    </submittedName>
</protein>
<name>A0A423WZM5_9PEZI</name>
<dbReference type="Proteomes" id="UP000283895">
    <property type="component" value="Unassembled WGS sequence"/>
</dbReference>
<dbReference type="AlphaFoldDB" id="A0A423WZM5"/>
<keyword evidence="3" id="KW-1185">Reference proteome</keyword>
<evidence type="ECO:0000313" key="3">
    <source>
        <dbReference type="Proteomes" id="UP000283895"/>
    </source>
</evidence>
<comment type="caution">
    <text evidence="2">The sequence shown here is derived from an EMBL/GenBank/DDBJ whole genome shotgun (WGS) entry which is preliminary data.</text>
</comment>
<proteinExistence type="predicted"/>
<evidence type="ECO:0000313" key="2">
    <source>
        <dbReference type="EMBL" id="ROW08937.1"/>
    </source>
</evidence>
<feature type="region of interest" description="Disordered" evidence="1">
    <location>
        <begin position="110"/>
        <end position="137"/>
    </location>
</feature>